<reference evidence="3 4" key="1">
    <citation type="submission" date="2017-10" db="EMBL/GenBank/DDBJ databases">
        <title>Genome sequence of Caulobacter mirabilis FWC38.</title>
        <authorList>
            <person name="Fiebig A."/>
            <person name="Crosson S."/>
        </authorList>
    </citation>
    <scope>NUCLEOTIDE SEQUENCE [LARGE SCALE GENOMIC DNA]</scope>
    <source>
        <strain evidence="3 4">FWC 38</strain>
    </source>
</reference>
<protein>
    <recommendedName>
        <fullName evidence="2">Thymidylate synthase/dCMP hydroxymethylase domain-containing protein</fullName>
    </recommendedName>
</protein>
<evidence type="ECO:0000313" key="3">
    <source>
        <dbReference type="EMBL" id="ATQ43673.1"/>
    </source>
</evidence>
<dbReference type="InterPro" id="IPR023451">
    <property type="entry name" value="Thymidate_synth/dCMP_Mease_dom"/>
</dbReference>
<evidence type="ECO:0000313" key="4">
    <source>
        <dbReference type="Proteomes" id="UP000228945"/>
    </source>
</evidence>
<feature type="domain" description="Thymidylate synthase/dCMP hydroxymethylase" evidence="2">
    <location>
        <begin position="61"/>
        <end position="233"/>
    </location>
</feature>
<dbReference type="SUPFAM" id="SSF55831">
    <property type="entry name" value="Thymidylate synthase/dCMP hydroxymethylase"/>
    <property type="match status" value="1"/>
</dbReference>
<dbReference type="Proteomes" id="UP000228945">
    <property type="component" value="Chromosome"/>
</dbReference>
<keyword evidence="1" id="KW-0808">Transferase</keyword>
<dbReference type="Gene3D" id="3.30.572.10">
    <property type="entry name" value="Thymidylate synthase/dCMP hydroxymethylase domain"/>
    <property type="match status" value="1"/>
</dbReference>
<sequence>MRPEVMVRPYRNISFATAESFRVVLDDGAVVTVRGHETRELRNRVTALERPRERCVFLPGRRNDIFAQIAETMWVIAGRDDLPWLTRYLERAPDFSDDGGATWRSAYGPRLRSWPGGVDQIDAWRQLLIADRASRRAVGVIFDPARDFVESNDVPCNNWLSWIIRDGRLHMNVAIRSNDAMWGFSGVNAFEWSVLQEMLAFWLDSEVGEATFFATSYHLYRRHFDRAQQITERFFGVSPYDFGIAPPAFQTAWADFEAALADWFAQETAVRADPDAELGENLAMSDPFLAGTLQLLRLKWGAQRWSPDRLAEELARLPENDFTAAAYEFFGRTRPELLQGIPQPRIYAFFAACRTGQKADTAGLKAALKRLHARKNSSYGGAWKRRGERVSVVPNIARKVDRLENFAKTGEELTGETILDTALDLYVYAAKYRLFLAEQEGGDRSLVPADAPEPLTDNDINFEVLVDAADFDGNADGDVTAAIEQVVGIFADLWPQVEDGAAIEIRTQRAGNLTAASERLVGLVAAAHPRAAADFIRQELPT</sequence>
<keyword evidence="4" id="KW-1185">Reference proteome</keyword>
<dbReference type="InterPro" id="IPR036926">
    <property type="entry name" value="Thymidate_synth/dCMP_Mease_sf"/>
</dbReference>
<dbReference type="Pfam" id="PF00303">
    <property type="entry name" value="Thymidylat_synt"/>
    <property type="match status" value="1"/>
</dbReference>
<organism evidence="3 4">
    <name type="scientific">Caulobacter mirabilis</name>
    <dbReference type="NCBI Taxonomy" id="69666"/>
    <lineage>
        <taxon>Bacteria</taxon>
        <taxon>Pseudomonadati</taxon>
        <taxon>Pseudomonadota</taxon>
        <taxon>Alphaproteobacteria</taxon>
        <taxon>Caulobacterales</taxon>
        <taxon>Caulobacteraceae</taxon>
        <taxon>Caulobacter</taxon>
    </lineage>
</organism>
<evidence type="ECO:0000256" key="1">
    <source>
        <dbReference type="ARBA" id="ARBA00022679"/>
    </source>
</evidence>
<dbReference type="GO" id="GO:0016740">
    <property type="term" value="F:transferase activity"/>
    <property type="evidence" value="ECO:0007669"/>
    <property type="project" value="UniProtKB-KW"/>
</dbReference>
<dbReference type="KEGG" id="cmb:CSW64_15365"/>
<gene>
    <name evidence="3" type="ORF">CSW64_15365</name>
</gene>
<dbReference type="AlphaFoldDB" id="A0A2D2B0A7"/>
<proteinExistence type="predicted"/>
<evidence type="ECO:0000259" key="2">
    <source>
        <dbReference type="Pfam" id="PF00303"/>
    </source>
</evidence>
<dbReference type="EMBL" id="CP024201">
    <property type="protein sequence ID" value="ATQ43673.1"/>
    <property type="molecule type" value="Genomic_DNA"/>
</dbReference>
<dbReference type="OrthoDB" id="7182974at2"/>
<accession>A0A2D2B0A7</accession>
<name>A0A2D2B0A7_9CAUL</name>